<name>A0A411ZSY3_9FIRM</name>
<dbReference type="EMBL" id="QRSS01000005">
    <property type="protein sequence ID" value="RGQ05919.1"/>
    <property type="molecule type" value="Genomic_DNA"/>
</dbReference>
<dbReference type="Pfam" id="PF19880">
    <property type="entry name" value="DUF6353"/>
    <property type="match status" value="1"/>
</dbReference>
<dbReference type="AlphaFoldDB" id="A0A411ZSY3"/>
<dbReference type="InterPro" id="IPR045933">
    <property type="entry name" value="DUF6353"/>
</dbReference>
<protein>
    <submittedName>
        <fullName evidence="1">Uncharacterized protein</fullName>
    </submittedName>
</protein>
<evidence type="ECO:0000313" key="2">
    <source>
        <dbReference type="EMBL" id="RGR50715.1"/>
    </source>
</evidence>
<accession>A0A411ZSY3</accession>
<reference evidence="3 4" key="1">
    <citation type="submission" date="2018-08" db="EMBL/GenBank/DDBJ databases">
        <title>A genome reference for cultivated species of the human gut microbiota.</title>
        <authorList>
            <person name="Zou Y."/>
            <person name="Xue W."/>
            <person name="Luo G."/>
        </authorList>
    </citation>
    <scope>NUCLEOTIDE SEQUENCE [LARGE SCALE GENOMIC DNA]</scope>
    <source>
        <strain evidence="2 4">AF25-21</strain>
        <strain evidence="1 3">AF29-2BH</strain>
    </source>
</reference>
<evidence type="ECO:0000313" key="3">
    <source>
        <dbReference type="Proteomes" id="UP000283585"/>
    </source>
</evidence>
<dbReference type="Proteomes" id="UP000285839">
    <property type="component" value="Unassembled WGS sequence"/>
</dbReference>
<evidence type="ECO:0000313" key="1">
    <source>
        <dbReference type="EMBL" id="RGQ05919.1"/>
    </source>
</evidence>
<dbReference type="RefSeq" id="WP_118031249.1">
    <property type="nucleotide sequence ID" value="NZ_QRSS01000005.1"/>
</dbReference>
<proteinExistence type="predicted"/>
<dbReference type="EMBL" id="QRUH01000002">
    <property type="protein sequence ID" value="RGR50715.1"/>
    <property type="molecule type" value="Genomic_DNA"/>
</dbReference>
<comment type="caution">
    <text evidence="1">The sequence shown here is derived from an EMBL/GenBank/DDBJ whole genome shotgun (WGS) entry which is preliminary data.</text>
</comment>
<sequence length="114" mass="13445">MDITISFDRRSYKWCKQEHVNLVRLKTYEKQLNRQLESYKYVLLRDVFEVLGIPVTKESLTAGWVYDTMKTGFFEFKLHPKSNGVIEVILSDMEKDIRYAFPSGKSFPGLYSFS</sequence>
<gene>
    <name evidence="2" type="ORF">DWY46_04835</name>
    <name evidence="1" type="ORF">DWZ12_05475</name>
</gene>
<organism evidence="1 3">
    <name type="scientific">Blautia obeum</name>
    <dbReference type="NCBI Taxonomy" id="40520"/>
    <lineage>
        <taxon>Bacteria</taxon>
        <taxon>Bacillati</taxon>
        <taxon>Bacillota</taxon>
        <taxon>Clostridia</taxon>
        <taxon>Lachnospirales</taxon>
        <taxon>Lachnospiraceae</taxon>
        <taxon>Blautia</taxon>
    </lineage>
</organism>
<dbReference type="Proteomes" id="UP000283585">
    <property type="component" value="Unassembled WGS sequence"/>
</dbReference>
<evidence type="ECO:0000313" key="4">
    <source>
        <dbReference type="Proteomes" id="UP000285839"/>
    </source>
</evidence>